<dbReference type="PANTHER" id="PTHR24111:SF0">
    <property type="entry name" value="LEUCINE-RICH REPEAT-CONTAINING PROTEIN"/>
    <property type="match status" value="1"/>
</dbReference>
<name>A0A9P6EZE4_9FUNG</name>
<dbReference type="InterPro" id="IPR032675">
    <property type="entry name" value="LRR_dom_sf"/>
</dbReference>
<dbReference type="SUPFAM" id="SSF52047">
    <property type="entry name" value="RNI-like"/>
    <property type="match status" value="2"/>
</dbReference>
<feature type="compositionally biased region" description="Low complexity" evidence="2">
    <location>
        <begin position="118"/>
        <end position="150"/>
    </location>
</feature>
<dbReference type="InterPro" id="IPR001611">
    <property type="entry name" value="Leu-rich_rpt"/>
</dbReference>
<feature type="compositionally biased region" description="Low complexity" evidence="2">
    <location>
        <begin position="194"/>
        <end position="216"/>
    </location>
</feature>
<dbReference type="Gene3D" id="3.80.10.10">
    <property type="entry name" value="Ribonuclease Inhibitor"/>
    <property type="match status" value="5"/>
</dbReference>
<dbReference type="InterPro" id="IPR052201">
    <property type="entry name" value="LRR-containing_regulator"/>
</dbReference>
<protein>
    <recommendedName>
        <fullName evidence="5">RNI-like protein</fullName>
    </recommendedName>
</protein>
<keyword evidence="1" id="KW-0677">Repeat</keyword>
<proteinExistence type="predicted"/>
<dbReference type="EMBL" id="JAAAXW010000283">
    <property type="protein sequence ID" value="KAF9538803.1"/>
    <property type="molecule type" value="Genomic_DNA"/>
</dbReference>
<dbReference type="SMART" id="SM00368">
    <property type="entry name" value="LRR_RI"/>
    <property type="match status" value="12"/>
</dbReference>
<dbReference type="Pfam" id="PF13516">
    <property type="entry name" value="LRR_6"/>
    <property type="match status" value="11"/>
</dbReference>
<evidence type="ECO:0000313" key="4">
    <source>
        <dbReference type="Proteomes" id="UP000723463"/>
    </source>
</evidence>
<gene>
    <name evidence="3" type="ORF">EC957_006198</name>
</gene>
<dbReference type="AlphaFoldDB" id="A0A9P6EZE4"/>
<evidence type="ECO:0000256" key="1">
    <source>
        <dbReference type="ARBA" id="ARBA00022737"/>
    </source>
</evidence>
<feature type="region of interest" description="Disordered" evidence="2">
    <location>
        <begin position="94"/>
        <end position="150"/>
    </location>
</feature>
<accession>A0A9P6EZE4</accession>
<evidence type="ECO:0008006" key="5">
    <source>
        <dbReference type="Google" id="ProtNLM"/>
    </source>
</evidence>
<feature type="region of interest" description="Disordered" evidence="2">
    <location>
        <begin position="164"/>
        <end position="218"/>
    </location>
</feature>
<evidence type="ECO:0000256" key="2">
    <source>
        <dbReference type="SAM" id="MobiDB-lite"/>
    </source>
</evidence>
<dbReference type="PROSITE" id="PS51450">
    <property type="entry name" value="LRR"/>
    <property type="match status" value="1"/>
</dbReference>
<dbReference type="Proteomes" id="UP000723463">
    <property type="component" value="Unassembled WGS sequence"/>
</dbReference>
<dbReference type="CDD" id="cd00116">
    <property type="entry name" value="LRR_RI"/>
    <property type="match status" value="1"/>
</dbReference>
<evidence type="ECO:0000313" key="3">
    <source>
        <dbReference type="EMBL" id="KAF9538803.1"/>
    </source>
</evidence>
<comment type="caution">
    <text evidence="3">The sequence shown here is derived from an EMBL/GenBank/DDBJ whole genome shotgun (WGS) entry which is preliminary data.</text>
</comment>
<dbReference type="PANTHER" id="PTHR24111">
    <property type="entry name" value="LEUCINE-RICH REPEAT-CONTAINING PROTEIN 34"/>
    <property type="match status" value="1"/>
</dbReference>
<sequence length="1128" mass="121897">MEPTQSFRLIGNMDIEEIPCDRVDGHYVVSWEDIEQVFPGVKHVKNGKVMVTMMKDPDRKRIVPHCIKHHASVVLDVVLNAAADHVHVDLPIATPVNSRDGTSVNPPANLPVNPPANPSTNAPANAPTNAPADAPANAPAHAPANAPTDALTTSPAAILTAIPPADTHADTPTNTSGDAPVNLHPPTEAATDVPTSAPANPPTNNQTNNQPDTCPPGAIIDLLLINSPSSSSAKESGTSSPMALAESVSTLAIATGTSADLSSTEQCQGFQSAVIHKLDGLHDQGAKTQQFAQEIWRLQKQMNDRLILIQSKTEAILNQQLELAEYPIPRLFIVLPEELTKYDPGNWFRTKFRLHFICECGKHTEPSNNKVPHHLHLAKHEGYLIREPTEFFKKYGPFLLLMLELIKFGTSIAGHVVPTLASLKVVELVDSVQQSVESVTAKIDYSLECIDKQLAKVQPLPPGDFIDTEPRAAMTQQDLANYLGDVEGLEGAELRQLGSFLKTSGEENLLGNLYRMTTSDGHVKWVCRDHYRVGYQEKHIQKLRDVVNLAQGEYNEQLGKITIDLMSSIAAAEFCRAISKAKGVLELTVDLKWECARSELEALQDALQKSRVPVLRLDLGQLGTSLSRTSLRNLLPTSRYKVLSRIIEIPSMKTIHIVLPRDFDMLSDFHPRRPPHLVKLSFELVNGSFERKELGLLAEALKTNSTLITLKLADKIADDRMLAFSEALKTNSTLTSLTLWTSKIGDNGAQALSEALKINSTLTMLDLFLNSIGDNGAQALSDALKVNSTLTTLDLHGNSIGFDGAKALSEALKTNSTLTTLNLHSNSIGDNGAQALFEALKTNSTLTTLDLQSNSIGSEGAKALSEALKTNSTLRTLEFGFNKIRDNGAQALFEALKTNSALTTLDLTHNDIGDNGAQALSEALQTNSTLTTLDMYGNSIGDNGAQALSEALKTNLTLITLKLMNNSIGFTGILALTLAGKMSSTQMELQDNKIERDTVLALFEAFKINSTVTTLDLVGISITDDGIQVLSEVLKTNSTLTILDLTGNKIADIGAQALSEALKTNSTLTTLNLQDNKIGDIGAQTLSEALKTNSTLTTLNLQDNRIRDNVAQVLSEAVKTNSTLTILG</sequence>
<reference evidence="3" key="1">
    <citation type="journal article" date="2020" name="Fungal Divers.">
        <title>Resolving the Mortierellaceae phylogeny through synthesis of multi-gene phylogenetics and phylogenomics.</title>
        <authorList>
            <person name="Vandepol N."/>
            <person name="Liber J."/>
            <person name="Desiro A."/>
            <person name="Na H."/>
            <person name="Kennedy M."/>
            <person name="Barry K."/>
            <person name="Grigoriev I.V."/>
            <person name="Miller A.N."/>
            <person name="O'Donnell K."/>
            <person name="Stajich J.E."/>
            <person name="Bonito G."/>
        </authorList>
    </citation>
    <scope>NUCLEOTIDE SEQUENCE</scope>
    <source>
        <strain evidence="3">NRRL 2591</strain>
    </source>
</reference>
<feature type="compositionally biased region" description="Pro residues" evidence="2">
    <location>
        <begin position="108"/>
        <end position="117"/>
    </location>
</feature>
<keyword evidence="4" id="KW-1185">Reference proteome</keyword>
<organism evidence="3 4">
    <name type="scientific">Mortierella hygrophila</name>
    <dbReference type="NCBI Taxonomy" id="979708"/>
    <lineage>
        <taxon>Eukaryota</taxon>
        <taxon>Fungi</taxon>
        <taxon>Fungi incertae sedis</taxon>
        <taxon>Mucoromycota</taxon>
        <taxon>Mortierellomycotina</taxon>
        <taxon>Mortierellomycetes</taxon>
        <taxon>Mortierellales</taxon>
        <taxon>Mortierellaceae</taxon>
        <taxon>Mortierella</taxon>
    </lineage>
</organism>